<evidence type="ECO:0000313" key="2">
    <source>
        <dbReference type="Proteomes" id="UP000070544"/>
    </source>
</evidence>
<dbReference type="PROSITE" id="PS51257">
    <property type="entry name" value="PROKAR_LIPOPROTEIN"/>
    <property type="match status" value="1"/>
</dbReference>
<organism evidence="1 2">
    <name type="scientific">Gonapodya prolifera (strain JEL478)</name>
    <name type="common">Monoblepharis prolifera</name>
    <dbReference type="NCBI Taxonomy" id="1344416"/>
    <lineage>
        <taxon>Eukaryota</taxon>
        <taxon>Fungi</taxon>
        <taxon>Fungi incertae sedis</taxon>
        <taxon>Chytridiomycota</taxon>
        <taxon>Chytridiomycota incertae sedis</taxon>
        <taxon>Monoblepharidomycetes</taxon>
        <taxon>Monoblepharidales</taxon>
        <taxon>Gonapodyaceae</taxon>
        <taxon>Gonapodya</taxon>
    </lineage>
</organism>
<protein>
    <submittedName>
        <fullName evidence="1">Uncharacterized protein</fullName>
    </submittedName>
</protein>
<name>A0A139ABJ6_GONPJ</name>
<dbReference type="Proteomes" id="UP000070544">
    <property type="component" value="Unassembled WGS sequence"/>
</dbReference>
<dbReference type="EMBL" id="KQ965771">
    <property type="protein sequence ID" value="KXS14202.1"/>
    <property type="molecule type" value="Genomic_DNA"/>
</dbReference>
<gene>
    <name evidence="1" type="ORF">M427DRAFT_355751</name>
</gene>
<evidence type="ECO:0000313" key="1">
    <source>
        <dbReference type="EMBL" id="KXS14202.1"/>
    </source>
</evidence>
<proteinExistence type="predicted"/>
<accession>A0A139ABJ6</accession>
<sequence>MSKPTRSGPPPSCLFAGCPPTAYEALLWWPFLPAGRQLDLVRHFPDCTFRCSDIVCAIVSSLMSDVMEYRDPTKRASSTIPKVPGFGVLYSPMSFPEDSPGVLVLTSATCPRRSSFR</sequence>
<dbReference type="AlphaFoldDB" id="A0A139ABJ6"/>
<keyword evidence="2" id="KW-1185">Reference proteome</keyword>
<reference evidence="1 2" key="1">
    <citation type="journal article" date="2015" name="Genome Biol. Evol.">
        <title>Phylogenomic analyses indicate that early fungi evolved digesting cell walls of algal ancestors of land plants.</title>
        <authorList>
            <person name="Chang Y."/>
            <person name="Wang S."/>
            <person name="Sekimoto S."/>
            <person name="Aerts A.L."/>
            <person name="Choi C."/>
            <person name="Clum A."/>
            <person name="LaButti K.M."/>
            <person name="Lindquist E.A."/>
            <person name="Yee Ngan C."/>
            <person name="Ohm R.A."/>
            <person name="Salamov A.A."/>
            <person name="Grigoriev I.V."/>
            <person name="Spatafora J.W."/>
            <person name="Berbee M.L."/>
        </authorList>
    </citation>
    <scope>NUCLEOTIDE SEQUENCE [LARGE SCALE GENOMIC DNA]</scope>
    <source>
        <strain evidence="1 2">JEL478</strain>
    </source>
</reference>